<sequence length="234" mass="24207">MAPKLLAIAALALRATTVCPANPACPANNGCVNNISGVKFQIACGTDYYGGDLIRAETSTIGDCMQACAAAPLCVAASYVGNSCYMKQTLTGAQPNPNVVGIAITSKKTTITDQGKKPRKACPTNFACPTDNDCSFTSGSRTLVVTCSNDFYGFDYGSVWADNLQACTQACAADSKCEAASFAGGSGPGFCYLKSTMGPANVNENVNSLVPSSTATYLPQQLALQLEQCSKPVL</sequence>
<name>A0A9Q8ZBT4_CURCL</name>
<organism evidence="5 6">
    <name type="scientific">Curvularia clavata</name>
    <dbReference type="NCBI Taxonomy" id="95742"/>
    <lineage>
        <taxon>Eukaryota</taxon>
        <taxon>Fungi</taxon>
        <taxon>Dikarya</taxon>
        <taxon>Ascomycota</taxon>
        <taxon>Pezizomycotina</taxon>
        <taxon>Dothideomycetes</taxon>
        <taxon>Pleosporomycetidae</taxon>
        <taxon>Pleosporales</taxon>
        <taxon>Pleosporineae</taxon>
        <taxon>Pleosporaceae</taxon>
        <taxon>Curvularia</taxon>
    </lineage>
</organism>
<dbReference type="Gene3D" id="3.50.4.10">
    <property type="entry name" value="Hepatocyte Growth Factor"/>
    <property type="match status" value="2"/>
</dbReference>
<keyword evidence="6" id="KW-1185">Reference proteome</keyword>
<dbReference type="VEuPathDB" id="FungiDB:yc1106_06609"/>
<keyword evidence="2" id="KW-1015">Disulfide bond</keyword>
<dbReference type="EMBL" id="CP089277">
    <property type="protein sequence ID" value="USP79335.1"/>
    <property type="molecule type" value="Genomic_DNA"/>
</dbReference>
<dbReference type="Pfam" id="PF14295">
    <property type="entry name" value="PAN_4"/>
    <property type="match status" value="2"/>
</dbReference>
<dbReference type="SMART" id="SM00223">
    <property type="entry name" value="APPLE"/>
    <property type="match status" value="1"/>
</dbReference>
<protein>
    <recommendedName>
        <fullName evidence="4">Apple domain-containing protein</fullName>
    </recommendedName>
</protein>
<dbReference type="Proteomes" id="UP001056012">
    <property type="component" value="Chromosome 4"/>
</dbReference>
<keyword evidence="1" id="KW-0677">Repeat</keyword>
<feature type="domain" description="Apple" evidence="4">
    <location>
        <begin position="44"/>
        <end position="105"/>
    </location>
</feature>
<feature type="signal peptide" evidence="3">
    <location>
        <begin position="1"/>
        <end position="20"/>
    </location>
</feature>
<dbReference type="InterPro" id="IPR000177">
    <property type="entry name" value="Apple"/>
</dbReference>
<dbReference type="GO" id="GO:0006508">
    <property type="term" value="P:proteolysis"/>
    <property type="evidence" value="ECO:0007669"/>
    <property type="project" value="InterPro"/>
</dbReference>
<evidence type="ECO:0000313" key="5">
    <source>
        <dbReference type="EMBL" id="USP79335.1"/>
    </source>
</evidence>
<accession>A0A9Q8ZBT4</accession>
<dbReference type="AlphaFoldDB" id="A0A9Q8ZBT4"/>
<evidence type="ECO:0000259" key="4">
    <source>
        <dbReference type="SMART" id="SM00223"/>
    </source>
</evidence>
<evidence type="ECO:0000256" key="2">
    <source>
        <dbReference type="ARBA" id="ARBA00023157"/>
    </source>
</evidence>
<feature type="chain" id="PRO_5040182319" description="Apple domain-containing protein" evidence="3">
    <location>
        <begin position="21"/>
        <end position="234"/>
    </location>
</feature>
<evidence type="ECO:0000256" key="1">
    <source>
        <dbReference type="ARBA" id="ARBA00022737"/>
    </source>
</evidence>
<dbReference type="InterPro" id="IPR003609">
    <property type="entry name" value="Pan_app"/>
</dbReference>
<proteinExistence type="predicted"/>
<dbReference type="GO" id="GO:0005576">
    <property type="term" value="C:extracellular region"/>
    <property type="evidence" value="ECO:0007669"/>
    <property type="project" value="InterPro"/>
</dbReference>
<reference evidence="5" key="1">
    <citation type="submission" date="2021-12" db="EMBL/GenBank/DDBJ databases">
        <title>Curvularia clavata genome.</title>
        <authorList>
            <person name="Cao Y."/>
        </authorList>
    </citation>
    <scope>NUCLEOTIDE SEQUENCE</scope>
    <source>
        <strain evidence="5">Yc1106</strain>
    </source>
</reference>
<evidence type="ECO:0000256" key="3">
    <source>
        <dbReference type="SAM" id="SignalP"/>
    </source>
</evidence>
<gene>
    <name evidence="5" type="ORF">yc1106_06609</name>
</gene>
<keyword evidence="3" id="KW-0732">Signal</keyword>
<dbReference type="OrthoDB" id="3788364at2759"/>
<evidence type="ECO:0000313" key="6">
    <source>
        <dbReference type="Proteomes" id="UP001056012"/>
    </source>
</evidence>